<comment type="caution">
    <text evidence="3">The sequence shown here is derived from an EMBL/GenBank/DDBJ whole genome shotgun (WGS) entry which is preliminary data.</text>
</comment>
<name>A0A242A5W0_9ENTE</name>
<dbReference type="GO" id="GO:0015074">
    <property type="term" value="P:DNA integration"/>
    <property type="evidence" value="ECO:0007669"/>
    <property type="project" value="InterPro"/>
</dbReference>
<gene>
    <name evidence="3" type="ORF">A5886_001419</name>
</gene>
<keyword evidence="4" id="KW-1185">Reference proteome</keyword>
<comment type="similarity">
    <text evidence="1">Belongs to the transposase IS21/IS408/IS1162 family.</text>
</comment>
<accession>A0A242A5W0</accession>
<evidence type="ECO:0000256" key="1">
    <source>
        <dbReference type="ARBA" id="ARBA00009277"/>
    </source>
</evidence>
<dbReference type="Gene3D" id="3.30.420.10">
    <property type="entry name" value="Ribonuclease H-like superfamily/Ribonuclease H"/>
    <property type="match status" value="1"/>
</dbReference>
<dbReference type="Pfam" id="PF22483">
    <property type="entry name" value="Mu-transpos_C_2"/>
    <property type="match status" value="1"/>
</dbReference>
<reference evidence="3 4" key="1">
    <citation type="submission" date="2017-05" db="EMBL/GenBank/DDBJ databases">
        <title>The Genome Sequence of Enterococcus sp. 8G7_MSG3316.</title>
        <authorList>
            <consortium name="The Broad Institute Genomics Platform"/>
            <consortium name="The Broad Institute Genomic Center for Infectious Diseases"/>
            <person name="Earl A."/>
            <person name="Manson A."/>
            <person name="Schwartman J."/>
            <person name="Gilmore M."/>
            <person name="Abouelleil A."/>
            <person name="Cao P."/>
            <person name="Chapman S."/>
            <person name="Cusick C."/>
            <person name="Shea T."/>
            <person name="Young S."/>
            <person name="Neafsey D."/>
            <person name="Nusbaum C."/>
            <person name="Birren B."/>
        </authorList>
    </citation>
    <scope>NUCLEOTIDE SEQUENCE [LARGE SCALE GENOMIC DNA]</scope>
    <source>
        <strain evidence="3 4">8G7_MSG3316</strain>
    </source>
</reference>
<dbReference type="OrthoDB" id="92877at2"/>
<protein>
    <recommendedName>
        <fullName evidence="2">Integrase catalytic domain-containing protein</fullName>
    </recommendedName>
</protein>
<dbReference type="GO" id="GO:0003676">
    <property type="term" value="F:nucleic acid binding"/>
    <property type="evidence" value="ECO:0007669"/>
    <property type="project" value="InterPro"/>
</dbReference>
<dbReference type="PANTHER" id="PTHR35004">
    <property type="entry name" value="TRANSPOSASE RV3428C-RELATED"/>
    <property type="match status" value="1"/>
</dbReference>
<dbReference type="PANTHER" id="PTHR35004:SF6">
    <property type="entry name" value="TRANSPOSASE"/>
    <property type="match status" value="1"/>
</dbReference>
<dbReference type="InterPro" id="IPR054353">
    <property type="entry name" value="IstA-like_C"/>
</dbReference>
<dbReference type="EMBL" id="NGKU01000001">
    <property type="protein sequence ID" value="OTN76342.1"/>
    <property type="molecule type" value="Genomic_DNA"/>
</dbReference>
<evidence type="ECO:0000259" key="2">
    <source>
        <dbReference type="PROSITE" id="PS50994"/>
    </source>
</evidence>
<dbReference type="PROSITE" id="PS50994">
    <property type="entry name" value="INTEGRASE"/>
    <property type="match status" value="1"/>
</dbReference>
<feature type="domain" description="Integrase catalytic" evidence="2">
    <location>
        <begin position="114"/>
        <end position="291"/>
    </location>
</feature>
<proteinExistence type="inferred from homology"/>
<dbReference type="InterPro" id="IPR012337">
    <property type="entry name" value="RNaseH-like_sf"/>
</dbReference>
<dbReference type="NCBIfam" id="NF033546">
    <property type="entry name" value="transpos_IS21"/>
    <property type="match status" value="1"/>
</dbReference>
<dbReference type="InterPro" id="IPR036397">
    <property type="entry name" value="RNaseH_sf"/>
</dbReference>
<dbReference type="RefSeq" id="WP_086274312.1">
    <property type="nucleotide sequence ID" value="NZ_NGKU01000001.1"/>
</dbReference>
<evidence type="ECO:0000313" key="4">
    <source>
        <dbReference type="Proteomes" id="UP000195043"/>
    </source>
</evidence>
<sequence>MRNDIKEEVHEYIMKEIKPNYAAMARRYDCDPRTVKRYYEEGIKANPEKPKNKTRPSKLDGYREIIKDKLELSCSAMAIYKFIQKRGFTGKYTIVRDYCRTFKENAVQKATVRVETTPGLAAQVDWKEDVVLYDKFGNPHKFNIFLYVNHYSKLKYITLTWDRKQDTLFQCLLEAFQHAEGVPEEIWFDNMKTVADHSRTKYRKAQFNVRFHEFSKDAGFTPIICRAYRPQTKGAVESLARFVERLRPYNYEFYDATELISLVNNLRYEFNHEEISQATGERPIDLWEYIEKEHLRPIQEELLKPYFECDITRIVSRESMVNFRKCKYSVPVKYIGCEVEIETDFDDQHIQIYYNGELIRSHPLTDNRFNYDVEDKFEILKSDAMKHRDDEDIYEYIKNTLPQYDDL</sequence>
<organism evidence="3 4">
    <name type="scientific">Candidatus Enterococcus testudinis</name>
    <dbReference type="NCBI Taxonomy" id="1834191"/>
    <lineage>
        <taxon>Bacteria</taxon>
        <taxon>Bacillati</taxon>
        <taxon>Bacillota</taxon>
        <taxon>Bacilli</taxon>
        <taxon>Lactobacillales</taxon>
        <taxon>Enterococcaceae</taxon>
        <taxon>Enterococcus</taxon>
    </lineage>
</organism>
<dbReference type="STRING" id="1834191.A5886_001419"/>
<dbReference type="Pfam" id="PF00665">
    <property type="entry name" value="rve"/>
    <property type="match status" value="1"/>
</dbReference>
<dbReference type="Proteomes" id="UP000195043">
    <property type="component" value="Unassembled WGS sequence"/>
</dbReference>
<dbReference type="SUPFAM" id="SSF53098">
    <property type="entry name" value="Ribonuclease H-like"/>
    <property type="match status" value="1"/>
</dbReference>
<evidence type="ECO:0000313" key="3">
    <source>
        <dbReference type="EMBL" id="OTN76342.1"/>
    </source>
</evidence>
<dbReference type="InterPro" id="IPR001584">
    <property type="entry name" value="Integrase_cat-core"/>
</dbReference>
<dbReference type="AlphaFoldDB" id="A0A242A5W0"/>